<feature type="region of interest" description="Disordered" evidence="1">
    <location>
        <begin position="1"/>
        <end position="24"/>
    </location>
</feature>
<feature type="transmembrane region" description="Helical" evidence="2">
    <location>
        <begin position="39"/>
        <end position="68"/>
    </location>
</feature>
<protein>
    <recommendedName>
        <fullName evidence="5">Integral membrane protein</fullName>
    </recommendedName>
</protein>
<dbReference type="Proteomes" id="UP001250214">
    <property type="component" value="Unassembled WGS sequence"/>
</dbReference>
<sequence>MTRQHSPDQWRTYPTPPLVPPPEAHASARRRRIQQFAPLLAGLGATTVVAVTITTVFFGLLGVLFSVLSGIDTGRVAYDWALFYGAVMVTIVAVTMSLYAYALRYLGARRPWTIAALVTCWGGLLVLPTYFTVNLLDLFIGYVLVVSAVSGIPAYFLLKLRVARRSA</sequence>
<evidence type="ECO:0000256" key="1">
    <source>
        <dbReference type="SAM" id="MobiDB-lite"/>
    </source>
</evidence>
<name>A0ABU2HAG0_9ACTN</name>
<feature type="compositionally biased region" description="Pro residues" evidence="1">
    <location>
        <begin position="14"/>
        <end position="23"/>
    </location>
</feature>
<feature type="transmembrane region" description="Helical" evidence="2">
    <location>
        <begin position="80"/>
        <end position="102"/>
    </location>
</feature>
<keyword evidence="2" id="KW-0472">Membrane</keyword>
<dbReference type="EMBL" id="JAVLVT010000010">
    <property type="protein sequence ID" value="MDS1272309.1"/>
    <property type="molecule type" value="Genomic_DNA"/>
</dbReference>
<reference evidence="4" key="1">
    <citation type="submission" date="2023-07" db="EMBL/GenBank/DDBJ databases">
        <title>Novel species in the genus Lipingzhangella isolated from Sambhar Salt Lake.</title>
        <authorList>
            <person name="Jiya N."/>
            <person name="Kajale S."/>
            <person name="Sharma A."/>
        </authorList>
    </citation>
    <scope>NUCLEOTIDE SEQUENCE [LARGE SCALE GENOMIC DNA]</scope>
    <source>
        <strain evidence="4">LS1_29</strain>
    </source>
</reference>
<feature type="transmembrane region" description="Helical" evidence="2">
    <location>
        <begin position="139"/>
        <end position="158"/>
    </location>
</feature>
<evidence type="ECO:0000313" key="3">
    <source>
        <dbReference type="EMBL" id="MDS1272309.1"/>
    </source>
</evidence>
<comment type="caution">
    <text evidence="3">The sequence shown here is derived from an EMBL/GenBank/DDBJ whole genome shotgun (WGS) entry which is preliminary data.</text>
</comment>
<proteinExistence type="predicted"/>
<dbReference type="RefSeq" id="WP_310913877.1">
    <property type="nucleotide sequence ID" value="NZ_JAVLVT010000010.1"/>
</dbReference>
<organism evidence="3 4">
    <name type="scientific">Lipingzhangella rawalii</name>
    <dbReference type="NCBI Taxonomy" id="2055835"/>
    <lineage>
        <taxon>Bacteria</taxon>
        <taxon>Bacillati</taxon>
        <taxon>Actinomycetota</taxon>
        <taxon>Actinomycetes</taxon>
        <taxon>Streptosporangiales</taxon>
        <taxon>Nocardiopsidaceae</taxon>
        <taxon>Lipingzhangella</taxon>
    </lineage>
</organism>
<evidence type="ECO:0000313" key="4">
    <source>
        <dbReference type="Proteomes" id="UP001250214"/>
    </source>
</evidence>
<accession>A0ABU2HAG0</accession>
<evidence type="ECO:0008006" key="5">
    <source>
        <dbReference type="Google" id="ProtNLM"/>
    </source>
</evidence>
<gene>
    <name evidence="3" type="ORF">RIF23_18630</name>
</gene>
<feature type="transmembrane region" description="Helical" evidence="2">
    <location>
        <begin position="114"/>
        <end position="133"/>
    </location>
</feature>
<keyword evidence="2" id="KW-0812">Transmembrane</keyword>
<evidence type="ECO:0000256" key="2">
    <source>
        <dbReference type="SAM" id="Phobius"/>
    </source>
</evidence>
<keyword evidence="2" id="KW-1133">Transmembrane helix</keyword>
<keyword evidence="4" id="KW-1185">Reference proteome</keyword>